<feature type="transmembrane region" description="Helical" evidence="1">
    <location>
        <begin position="79"/>
        <end position="99"/>
    </location>
</feature>
<keyword evidence="1" id="KW-0812">Transmembrane</keyword>
<protein>
    <submittedName>
        <fullName evidence="2">Uncharacterized protein</fullName>
    </submittedName>
</protein>
<dbReference type="AlphaFoldDB" id="A0A3B1A6W7"/>
<accession>A0A3B1A6W7</accession>
<dbReference type="EMBL" id="UOFR01000034">
    <property type="protein sequence ID" value="VAW95502.1"/>
    <property type="molecule type" value="Genomic_DNA"/>
</dbReference>
<name>A0A3B1A6W7_9ZZZZ</name>
<feature type="transmembrane region" description="Helical" evidence="1">
    <location>
        <begin position="50"/>
        <end position="72"/>
    </location>
</feature>
<keyword evidence="1" id="KW-1133">Transmembrane helix</keyword>
<proteinExistence type="predicted"/>
<feature type="transmembrane region" description="Helical" evidence="1">
    <location>
        <begin position="7"/>
        <end position="30"/>
    </location>
</feature>
<reference evidence="2" key="1">
    <citation type="submission" date="2018-06" db="EMBL/GenBank/DDBJ databases">
        <authorList>
            <person name="Zhirakovskaya E."/>
        </authorList>
    </citation>
    <scope>NUCLEOTIDE SEQUENCE</scope>
</reference>
<organism evidence="2">
    <name type="scientific">hydrothermal vent metagenome</name>
    <dbReference type="NCBI Taxonomy" id="652676"/>
    <lineage>
        <taxon>unclassified sequences</taxon>
        <taxon>metagenomes</taxon>
        <taxon>ecological metagenomes</taxon>
    </lineage>
</organism>
<gene>
    <name evidence="2" type="ORF">MNBD_GAMMA21-1467</name>
</gene>
<evidence type="ECO:0000313" key="2">
    <source>
        <dbReference type="EMBL" id="VAW95502.1"/>
    </source>
</evidence>
<evidence type="ECO:0000256" key="1">
    <source>
        <dbReference type="SAM" id="Phobius"/>
    </source>
</evidence>
<keyword evidence="1" id="KW-0472">Membrane</keyword>
<sequence>MKKFLKIAMLFSSTTLILLVIFGLIFRATLYWTLAVTPGEAYGIADVLELVIYFTILGMAGLNIILGLLMFMVPAWRDIRLGTISLIISLVMPPLYFMLHTLVPRLT</sequence>